<dbReference type="PATRIC" id="fig|1618446.3.peg.862"/>
<feature type="transmembrane region" description="Helical" evidence="1">
    <location>
        <begin position="243"/>
        <end position="271"/>
    </location>
</feature>
<dbReference type="AlphaFoldDB" id="A0A0G1CLY3"/>
<keyword evidence="1" id="KW-1133">Transmembrane helix</keyword>
<evidence type="ECO:0000313" key="3">
    <source>
        <dbReference type="Proteomes" id="UP000034050"/>
    </source>
</evidence>
<evidence type="ECO:0000256" key="1">
    <source>
        <dbReference type="SAM" id="Phobius"/>
    </source>
</evidence>
<dbReference type="Pfam" id="PF13196">
    <property type="entry name" value="DUF4012"/>
    <property type="match status" value="1"/>
</dbReference>
<organism evidence="2 3">
    <name type="scientific">Candidatus Gottesmanbacteria bacterium GW2011_GWB1_43_11</name>
    <dbReference type="NCBI Taxonomy" id="1618446"/>
    <lineage>
        <taxon>Bacteria</taxon>
        <taxon>Candidatus Gottesmaniibacteriota</taxon>
    </lineage>
</organism>
<name>A0A0G1CLY3_9BACT</name>
<proteinExistence type="predicted"/>
<gene>
    <name evidence="2" type="ORF">UV61_C0007G0028</name>
</gene>
<dbReference type="EMBL" id="LCFD01000007">
    <property type="protein sequence ID" value="KKS86770.1"/>
    <property type="molecule type" value="Genomic_DNA"/>
</dbReference>
<dbReference type="STRING" id="1618446.UV61_C0007G0028"/>
<accession>A0A0G1CLY3</accession>
<keyword evidence="1" id="KW-0472">Membrane</keyword>
<dbReference type="Proteomes" id="UP000034050">
    <property type="component" value="Unassembled WGS sequence"/>
</dbReference>
<evidence type="ECO:0008006" key="4">
    <source>
        <dbReference type="Google" id="ProtNLM"/>
    </source>
</evidence>
<reference evidence="2 3" key="1">
    <citation type="journal article" date="2015" name="Nature">
        <title>rRNA introns, odd ribosomes, and small enigmatic genomes across a large radiation of phyla.</title>
        <authorList>
            <person name="Brown C.T."/>
            <person name="Hug L.A."/>
            <person name="Thomas B.C."/>
            <person name="Sharon I."/>
            <person name="Castelle C.J."/>
            <person name="Singh A."/>
            <person name="Wilkins M.J."/>
            <person name="Williams K.H."/>
            <person name="Banfield J.F."/>
        </authorList>
    </citation>
    <scope>NUCLEOTIDE SEQUENCE [LARGE SCALE GENOMIC DNA]</scope>
</reference>
<keyword evidence="1" id="KW-0812">Transmembrane</keyword>
<sequence>MNETNNFFETKMASENNPKAVFIGEDKERVEALALYLSQHSVDLFAGKTLDDAFYGDYFFYVGDEDQVKNFATENATRLPKTLLILTLVSDLVHLQQLVEKFPQIKVVTLGKDIVVDAEVSQRIIEFFLGSNMQILALGQSEKDVSQIKKIEVDLNSGISASLSPAAVVTPENLVPKKDSDSVTSIYEDNNLELKNLNHQSPTQNNLSQQVANLYAKDTVELPETSLSSSQPKVKTSRRIWQGIILGLLLLCLPFVTLMATTLAGGGLVYWSLSGTLPKPQTTDTVLTVAQYLLKFADLNLKIMTPVAWLLKQNTVYDLVQESLTAAEDVAVAGLLVSRSQKTGKLLLAGFSGEKSSLPTGELVLQTEQDLTQANIKLEQVEAELKSDSLAQKLTGLGLGDFRSRIDTAASKLHNLRELLISTRDAVSLLSQVALTGKKTYLVVFQNNMELRPTGGFIGSFGLLTLENGQIKDFAVEDVYTADGALKGHVDPPPPIRIHLEQEHWYMRDANWDPDFTQTAPRLKWFLEKELDISVDGVIALDLEAVKSILEMTGPIDLADFGEKITAENLFPKLQAQIQTDFFPGSTKKRDLLGALLRSLITQLMSSKNISLGVAGAKLRQNLLSHDILIWFSEAHVERSVRSFGWGGEMLPIGSCLIPNCLADYLMVVDANLGVNKANAFVGRKVKDVVKLNLDGQAEHALSVSYQNNSPGSGGLGGEYKNYLRIYMPLTAKLEGVTSDGRLLKLATDEVASESSVLVRQESNFQVVETLVLVPVQGEKNLNFSYKLVNPGIPPAQPRAYTYKIQKQPGIVDDFSFDLVYPPSLRLTKQIWSPAFSVDTLVKDGQITYNTTLSQDLVFEVSLGPR</sequence>
<dbReference type="InterPro" id="IPR025101">
    <property type="entry name" value="DUF4012"/>
</dbReference>
<protein>
    <recommendedName>
        <fullName evidence="4">DUF4012 domain-containing protein</fullName>
    </recommendedName>
</protein>
<evidence type="ECO:0000313" key="2">
    <source>
        <dbReference type="EMBL" id="KKS86770.1"/>
    </source>
</evidence>
<comment type="caution">
    <text evidence="2">The sequence shown here is derived from an EMBL/GenBank/DDBJ whole genome shotgun (WGS) entry which is preliminary data.</text>
</comment>